<dbReference type="Proteomes" id="UP000193925">
    <property type="component" value="Chromosome AFERRI"/>
</dbReference>
<dbReference type="InterPro" id="IPR046612">
    <property type="entry name" value="DUF6671"/>
</dbReference>
<keyword evidence="4" id="KW-1185">Reference proteome</keyword>
<evidence type="ECO:0000313" key="2">
    <source>
        <dbReference type="EMBL" id="CDQ09912.1"/>
    </source>
</evidence>
<dbReference type="RefSeq" id="WP_035192197.1">
    <property type="nucleotide sequence ID" value="NZ_CCCS020000031.1"/>
</dbReference>
<protein>
    <recommendedName>
        <fullName evidence="1">DUF6671 domain-containing protein</fullName>
    </recommendedName>
</protein>
<feature type="domain" description="DUF6671" evidence="1">
    <location>
        <begin position="78"/>
        <end position="292"/>
    </location>
</feature>
<reference evidence="2" key="2">
    <citation type="submission" date="2014-07" db="EMBL/GenBank/DDBJ databases">
        <title>Initial genome analysis of the psychrotolerant acidophile Acidithiobacillus ferrivorans CF27: insights into iron and sulfur oxidation pathways and into biofilm formation.</title>
        <authorList>
            <person name="Talla E."/>
            <person name="Hedrich S."/>
            <person name="Mangenot S."/>
            <person name="Ji B."/>
            <person name="Johnson D.B."/>
            <person name="Barbe V."/>
            <person name="Bonnefoy V."/>
        </authorList>
    </citation>
    <scope>NUCLEOTIDE SEQUENCE [LARGE SCALE GENOMIC DNA]</scope>
    <source>
        <strain evidence="2">CF27</strain>
    </source>
</reference>
<evidence type="ECO:0000259" key="1">
    <source>
        <dbReference type="Pfam" id="PF20376"/>
    </source>
</evidence>
<reference evidence="3 4" key="3">
    <citation type="submission" date="2017-03" db="EMBL/GenBank/DDBJ databases">
        <authorList>
            <person name="Regsiter A."/>
            <person name="William W."/>
        </authorList>
    </citation>
    <scope>NUCLEOTIDE SEQUENCE [LARGE SCALE GENOMIC DNA]</scope>
    <source>
        <strain evidence="3">PRJEB5721</strain>
    </source>
</reference>
<dbReference type="EMBL" id="LT841305">
    <property type="protein sequence ID" value="SMH65761.1"/>
    <property type="molecule type" value="Genomic_DNA"/>
</dbReference>
<reference evidence="2" key="1">
    <citation type="submission" date="2014-03" db="EMBL/GenBank/DDBJ databases">
        <authorList>
            <person name="Genoscope - CEA"/>
        </authorList>
    </citation>
    <scope>NUCLEOTIDE SEQUENCE [LARGE SCALE GENOMIC DNA]</scope>
    <source>
        <strain evidence="2">CF27</strain>
    </source>
</reference>
<evidence type="ECO:0000313" key="4">
    <source>
        <dbReference type="Proteomes" id="UP000193925"/>
    </source>
</evidence>
<dbReference type="Pfam" id="PF20376">
    <property type="entry name" value="DUF6671"/>
    <property type="match status" value="1"/>
</dbReference>
<sequence>MPEIEHAKYSRLKNAIYKDSNVALLTQHGKEKVVTPILAAAIGCDVVLVTGFDTDQLGTFTRGIPRAGTQIEAVRKKARIGMDLAHLPLGLASEGSFGPDPFTGLFSLNVEMIVWIDDTLGIEVVGVASGRTNFSHLLAANWEQAEAFARATDFPEHGIIVRPRHEDDSRIRKGIADWESLREAFFWACGEADNGCAFLESDVRAHMNPMRMEIIASATRDLAHKLCTPCPICNTPGFQIVERVPGLPCEDCDSPTRDTRADIHRCARCGHQVALERPEKAAPAGHCDWCNP</sequence>
<accession>A0A060UMP5</accession>
<name>A0A060UMP5_9PROT</name>
<organism evidence="2">
    <name type="scientific">Acidithiobacillus ferrivorans</name>
    <dbReference type="NCBI Taxonomy" id="160808"/>
    <lineage>
        <taxon>Bacteria</taxon>
        <taxon>Pseudomonadati</taxon>
        <taxon>Pseudomonadota</taxon>
        <taxon>Acidithiobacillia</taxon>
        <taxon>Acidithiobacillales</taxon>
        <taxon>Acidithiobacillaceae</taxon>
        <taxon>Acidithiobacillus</taxon>
    </lineage>
</organism>
<proteinExistence type="predicted"/>
<gene>
    <name evidence="3" type="ORF">AFERRI_20545</name>
    <name evidence="2" type="ORF">AFERRI_370016</name>
</gene>
<dbReference type="AlphaFoldDB" id="A0A060UMP5"/>
<dbReference type="EMBL" id="CCCS020000031">
    <property type="protein sequence ID" value="CDQ09912.1"/>
    <property type="molecule type" value="Genomic_DNA"/>
</dbReference>
<evidence type="ECO:0000313" key="3">
    <source>
        <dbReference type="EMBL" id="SMH65761.1"/>
    </source>
</evidence>